<feature type="compositionally biased region" description="Basic and acidic residues" evidence="1">
    <location>
        <begin position="70"/>
        <end position="95"/>
    </location>
</feature>
<feature type="compositionally biased region" description="Basic residues" evidence="1">
    <location>
        <begin position="179"/>
        <end position="191"/>
    </location>
</feature>
<evidence type="ECO:0000256" key="1">
    <source>
        <dbReference type="SAM" id="MobiDB-lite"/>
    </source>
</evidence>
<organism evidence="2 3">
    <name type="scientific">Phytophthora megakarya</name>
    <dbReference type="NCBI Taxonomy" id="4795"/>
    <lineage>
        <taxon>Eukaryota</taxon>
        <taxon>Sar</taxon>
        <taxon>Stramenopiles</taxon>
        <taxon>Oomycota</taxon>
        <taxon>Peronosporomycetes</taxon>
        <taxon>Peronosporales</taxon>
        <taxon>Peronosporaceae</taxon>
        <taxon>Phytophthora</taxon>
    </lineage>
</organism>
<feature type="non-terminal residue" evidence="2">
    <location>
        <position position="590"/>
    </location>
</feature>
<feature type="region of interest" description="Disordered" evidence="1">
    <location>
        <begin position="439"/>
        <end position="517"/>
    </location>
</feature>
<feature type="compositionally biased region" description="Polar residues" evidence="1">
    <location>
        <begin position="33"/>
        <end position="57"/>
    </location>
</feature>
<comment type="caution">
    <text evidence="2">The sequence shown here is derived from an EMBL/GenBank/DDBJ whole genome shotgun (WGS) entry which is preliminary data.</text>
</comment>
<feature type="compositionally biased region" description="Low complexity" evidence="1">
    <location>
        <begin position="192"/>
        <end position="207"/>
    </location>
</feature>
<keyword evidence="3" id="KW-1185">Reference proteome</keyword>
<feature type="region of interest" description="Disordered" evidence="1">
    <location>
        <begin position="1"/>
        <end position="215"/>
    </location>
</feature>
<dbReference type="OrthoDB" id="126917at2759"/>
<evidence type="ECO:0000313" key="3">
    <source>
        <dbReference type="Proteomes" id="UP000198211"/>
    </source>
</evidence>
<dbReference type="STRING" id="4795.A0A225V5H1"/>
<evidence type="ECO:0000313" key="2">
    <source>
        <dbReference type="EMBL" id="OWY99966.1"/>
    </source>
</evidence>
<sequence length="590" mass="62590">MPHKGSSRGASASTKTRTAKPKSKPAKARGKASNRQEATSVASEATNTPGDTALSGTASPRRSRSASVPPDDRPNPQFVRRDHSPGAGDTPDRTRVAYSGDESDGGGGGSDEEKPPPGTSTPEEHQGDGDNPLANAPSKDTDGGSASNVRNQSIPAGDQQAQVKKAAEAACAAMEAKHLPSKKRSASRSARHSSAGDGSSRHLFSSSSDDEEEGAVFEPLEVTNDLDHQQEQAWAARAQERHTPAHMLGREPTYLRSYFPPDVNSGAQLFLERLESPRRLIGGRSKSSKGAYERALVQTQDLFKTDMEAARCVLLASHRMEPKEFASLRKKPEASGGLHPVWGYPWVQPEHTSTVPEAEALFWKWIFLKGYSAQKFPEEKTLSNILDQRDLRIQFAHLISKRQLSKEIARPKRNIGSSAHDERGYGAFASASVPSNTAKKPRVTYEAAAASAPRSRRPSGNLPGAARTAPMNSATQGTLSISPRAGASGEVAALGVPAPRGSGVLRSGRGGPTVASHDCSLEPLAQEAPKSSTGSLDVAAGLQQEQNRLLQEENRLLRDRVYALEIVTGVGPGGNAAAAAGQASSLVVLR</sequence>
<proteinExistence type="predicted"/>
<protein>
    <submittedName>
        <fullName evidence="2">ABC transporter</fullName>
    </submittedName>
</protein>
<gene>
    <name evidence="2" type="ORF">PHMEG_00028943</name>
</gene>
<name>A0A225V5H1_9STRA</name>
<feature type="compositionally biased region" description="Polar residues" evidence="1">
    <location>
        <begin position="470"/>
        <end position="481"/>
    </location>
</feature>
<dbReference type="EMBL" id="NBNE01008010">
    <property type="protein sequence ID" value="OWY99966.1"/>
    <property type="molecule type" value="Genomic_DNA"/>
</dbReference>
<feature type="compositionally biased region" description="Polar residues" evidence="1">
    <location>
        <begin position="144"/>
        <end position="154"/>
    </location>
</feature>
<feature type="compositionally biased region" description="Low complexity" evidence="1">
    <location>
        <begin position="159"/>
        <end position="174"/>
    </location>
</feature>
<reference evidence="3" key="1">
    <citation type="submission" date="2017-03" db="EMBL/GenBank/DDBJ databases">
        <title>Phytopthora megakarya and P. palmivora, two closely related causual agents of cacao black pod achieved similar genome size and gene model numbers by different mechanisms.</title>
        <authorList>
            <person name="Ali S."/>
            <person name="Shao J."/>
            <person name="Larry D.J."/>
            <person name="Kronmiller B."/>
            <person name="Shen D."/>
            <person name="Strem M.D."/>
            <person name="Melnick R.L."/>
            <person name="Guiltinan M.J."/>
            <person name="Tyler B.M."/>
            <person name="Meinhardt L.W."/>
            <person name="Bailey B.A."/>
        </authorList>
    </citation>
    <scope>NUCLEOTIDE SEQUENCE [LARGE SCALE GENOMIC DNA]</scope>
    <source>
        <strain evidence="3">zdho120</strain>
    </source>
</reference>
<feature type="compositionally biased region" description="Basic residues" evidence="1">
    <location>
        <begin position="17"/>
        <end position="32"/>
    </location>
</feature>
<dbReference type="AlphaFoldDB" id="A0A225V5H1"/>
<dbReference type="Proteomes" id="UP000198211">
    <property type="component" value="Unassembled WGS sequence"/>
</dbReference>
<accession>A0A225V5H1</accession>